<dbReference type="PANTHER" id="PTHR34605:SF3">
    <property type="entry name" value="P CELL-TYPE AGGLUTINATION PROTEIN MAP4-LIKE-RELATED"/>
    <property type="match status" value="1"/>
</dbReference>
<dbReference type="Proteomes" id="UP001194468">
    <property type="component" value="Unassembled WGS sequence"/>
</dbReference>
<dbReference type="GO" id="GO:0003677">
    <property type="term" value="F:DNA binding"/>
    <property type="evidence" value="ECO:0007669"/>
    <property type="project" value="InterPro"/>
</dbReference>
<comment type="caution">
    <text evidence="2">The sequence shown here is derived from an EMBL/GenBank/DDBJ whole genome shotgun (WGS) entry which is preliminary data.</text>
</comment>
<reference evidence="2" key="2">
    <citation type="journal article" date="2020" name="Nat. Commun.">
        <title>Large-scale genome sequencing of mycorrhizal fungi provides insights into the early evolution of symbiotic traits.</title>
        <authorList>
            <person name="Miyauchi S."/>
            <person name="Kiss E."/>
            <person name="Kuo A."/>
            <person name="Drula E."/>
            <person name="Kohler A."/>
            <person name="Sanchez-Garcia M."/>
            <person name="Morin E."/>
            <person name="Andreopoulos B."/>
            <person name="Barry K.W."/>
            <person name="Bonito G."/>
            <person name="Buee M."/>
            <person name="Carver A."/>
            <person name="Chen C."/>
            <person name="Cichocki N."/>
            <person name="Clum A."/>
            <person name="Culley D."/>
            <person name="Crous P.W."/>
            <person name="Fauchery L."/>
            <person name="Girlanda M."/>
            <person name="Hayes R.D."/>
            <person name="Keri Z."/>
            <person name="LaButti K."/>
            <person name="Lipzen A."/>
            <person name="Lombard V."/>
            <person name="Magnuson J."/>
            <person name="Maillard F."/>
            <person name="Murat C."/>
            <person name="Nolan M."/>
            <person name="Ohm R.A."/>
            <person name="Pangilinan J."/>
            <person name="Pereira M.F."/>
            <person name="Perotto S."/>
            <person name="Peter M."/>
            <person name="Pfister S."/>
            <person name="Riley R."/>
            <person name="Sitrit Y."/>
            <person name="Stielow J.B."/>
            <person name="Szollosi G."/>
            <person name="Zifcakova L."/>
            <person name="Stursova M."/>
            <person name="Spatafora J.W."/>
            <person name="Tedersoo L."/>
            <person name="Vaario L.M."/>
            <person name="Yamada A."/>
            <person name="Yan M."/>
            <person name="Wang P."/>
            <person name="Xu J."/>
            <person name="Bruns T."/>
            <person name="Baldrian P."/>
            <person name="Vilgalys R."/>
            <person name="Dunand C."/>
            <person name="Henrissat B."/>
            <person name="Grigoriev I.V."/>
            <person name="Hibbett D."/>
            <person name="Nagy L.G."/>
            <person name="Martin F.M."/>
        </authorList>
    </citation>
    <scope>NUCLEOTIDE SEQUENCE</scope>
    <source>
        <strain evidence="2">BED1</strain>
    </source>
</reference>
<evidence type="ECO:0000256" key="1">
    <source>
        <dbReference type="ARBA" id="ARBA00023172"/>
    </source>
</evidence>
<dbReference type="GO" id="GO:0015074">
    <property type="term" value="P:DNA integration"/>
    <property type="evidence" value="ECO:0007669"/>
    <property type="project" value="InterPro"/>
</dbReference>
<name>A0AAD4BSV1_BOLED</name>
<gene>
    <name evidence="2" type="ORF">L210DRAFT_3403462</name>
</gene>
<sequence>LHQLSVEPTAQTLSLFVTFMAHHIEPRSVRTYLTGIVSELEPYYPGVCDARSSTLVSRTLRGAMRRFSRPLCQKAPLTCDDLLHVIHSLLHPFAHDDLLFLAILFTGFFGLLRLGELVQSDSSALWSSLKLLWHHSVLLWDSSYHFTLPCSKSDLQFEGDLIVIQASAVEPDLLQIFLYYLASRDFKFSLLPYLWLRADGSSPRRSWFLHRLHAFFPNMIGGHSMRAGGATSLAAAGVPPSQIQAIGRWKSDTFARYIRWHPMLLQTVLFHGRPIHDPAFAKLP</sequence>
<proteinExistence type="predicted"/>
<evidence type="ECO:0008006" key="4">
    <source>
        <dbReference type="Google" id="ProtNLM"/>
    </source>
</evidence>
<organism evidence="2 3">
    <name type="scientific">Boletus edulis BED1</name>
    <dbReference type="NCBI Taxonomy" id="1328754"/>
    <lineage>
        <taxon>Eukaryota</taxon>
        <taxon>Fungi</taxon>
        <taxon>Dikarya</taxon>
        <taxon>Basidiomycota</taxon>
        <taxon>Agaricomycotina</taxon>
        <taxon>Agaricomycetes</taxon>
        <taxon>Agaricomycetidae</taxon>
        <taxon>Boletales</taxon>
        <taxon>Boletineae</taxon>
        <taxon>Boletaceae</taxon>
        <taxon>Boletoideae</taxon>
        <taxon>Boletus</taxon>
    </lineage>
</organism>
<dbReference type="InterPro" id="IPR052925">
    <property type="entry name" value="Phage_Integrase-like_Recomb"/>
</dbReference>
<feature type="non-terminal residue" evidence="2">
    <location>
        <position position="1"/>
    </location>
</feature>
<reference evidence="2" key="1">
    <citation type="submission" date="2019-10" db="EMBL/GenBank/DDBJ databases">
        <authorList>
            <consortium name="DOE Joint Genome Institute"/>
            <person name="Kuo A."/>
            <person name="Miyauchi S."/>
            <person name="Kiss E."/>
            <person name="Drula E."/>
            <person name="Kohler A."/>
            <person name="Sanchez-Garcia M."/>
            <person name="Andreopoulos B."/>
            <person name="Barry K.W."/>
            <person name="Bonito G."/>
            <person name="Buee M."/>
            <person name="Carver A."/>
            <person name="Chen C."/>
            <person name="Cichocki N."/>
            <person name="Clum A."/>
            <person name="Culley D."/>
            <person name="Crous P.W."/>
            <person name="Fauchery L."/>
            <person name="Girlanda M."/>
            <person name="Hayes R."/>
            <person name="Keri Z."/>
            <person name="LaButti K."/>
            <person name="Lipzen A."/>
            <person name="Lombard V."/>
            <person name="Magnuson J."/>
            <person name="Maillard F."/>
            <person name="Morin E."/>
            <person name="Murat C."/>
            <person name="Nolan M."/>
            <person name="Ohm R."/>
            <person name="Pangilinan J."/>
            <person name="Pereira M."/>
            <person name="Perotto S."/>
            <person name="Peter M."/>
            <person name="Riley R."/>
            <person name="Sitrit Y."/>
            <person name="Stielow B."/>
            <person name="Szollosi G."/>
            <person name="Zifcakova L."/>
            <person name="Stursova M."/>
            <person name="Spatafora J.W."/>
            <person name="Tedersoo L."/>
            <person name="Vaario L.-M."/>
            <person name="Yamada A."/>
            <person name="Yan M."/>
            <person name="Wang P."/>
            <person name="Xu J."/>
            <person name="Bruns T."/>
            <person name="Baldrian P."/>
            <person name="Vilgalys R."/>
            <person name="Henrissat B."/>
            <person name="Grigoriev I.V."/>
            <person name="Hibbett D."/>
            <person name="Nagy L.G."/>
            <person name="Martin F.M."/>
        </authorList>
    </citation>
    <scope>NUCLEOTIDE SEQUENCE</scope>
    <source>
        <strain evidence="2">BED1</strain>
    </source>
</reference>
<keyword evidence="3" id="KW-1185">Reference proteome</keyword>
<accession>A0AAD4BSV1</accession>
<dbReference type="AlphaFoldDB" id="A0AAD4BSV1"/>
<dbReference type="GO" id="GO:0006310">
    <property type="term" value="P:DNA recombination"/>
    <property type="evidence" value="ECO:0007669"/>
    <property type="project" value="UniProtKB-KW"/>
</dbReference>
<dbReference type="SUPFAM" id="SSF56349">
    <property type="entry name" value="DNA breaking-rejoining enzymes"/>
    <property type="match status" value="1"/>
</dbReference>
<dbReference type="InterPro" id="IPR011010">
    <property type="entry name" value="DNA_brk_join_enz"/>
</dbReference>
<protein>
    <recommendedName>
        <fullName evidence="4">Tyr recombinase domain-containing protein</fullName>
    </recommendedName>
</protein>
<keyword evidence="1" id="KW-0233">DNA recombination</keyword>
<evidence type="ECO:0000313" key="2">
    <source>
        <dbReference type="EMBL" id="KAF8438801.1"/>
    </source>
</evidence>
<dbReference type="InterPro" id="IPR013762">
    <property type="entry name" value="Integrase-like_cat_sf"/>
</dbReference>
<dbReference type="EMBL" id="WHUW01000015">
    <property type="protein sequence ID" value="KAF8438801.1"/>
    <property type="molecule type" value="Genomic_DNA"/>
</dbReference>
<evidence type="ECO:0000313" key="3">
    <source>
        <dbReference type="Proteomes" id="UP001194468"/>
    </source>
</evidence>
<dbReference type="Gene3D" id="1.10.443.10">
    <property type="entry name" value="Intergrase catalytic core"/>
    <property type="match status" value="1"/>
</dbReference>
<dbReference type="PANTHER" id="PTHR34605">
    <property type="entry name" value="PHAGE_INTEGRASE DOMAIN-CONTAINING PROTEIN"/>
    <property type="match status" value="1"/>
</dbReference>